<dbReference type="AlphaFoldDB" id="A0A382LCB5"/>
<accession>A0A382LCB5</accession>
<gene>
    <name evidence="1" type="ORF">METZ01_LOCUS287154</name>
</gene>
<protein>
    <submittedName>
        <fullName evidence="1">Uncharacterized protein</fullName>
    </submittedName>
</protein>
<proteinExistence type="predicted"/>
<name>A0A382LCB5_9ZZZZ</name>
<sequence length="27" mass="2808">MGNGCAFLIGNMAHEGSAERDIGDLKT</sequence>
<organism evidence="1">
    <name type="scientific">marine metagenome</name>
    <dbReference type="NCBI Taxonomy" id="408172"/>
    <lineage>
        <taxon>unclassified sequences</taxon>
        <taxon>metagenomes</taxon>
        <taxon>ecological metagenomes</taxon>
    </lineage>
</organism>
<feature type="non-terminal residue" evidence="1">
    <location>
        <position position="27"/>
    </location>
</feature>
<dbReference type="EMBL" id="UINC01086126">
    <property type="protein sequence ID" value="SVC34300.1"/>
    <property type="molecule type" value="Genomic_DNA"/>
</dbReference>
<evidence type="ECO:0000313" key="1">
    <source>
        <dbReference type="EMBL" id="SVC34300.1"/>
    </source>
</evidence>
<reference evidence="1" key="1">
    <citation type="submission" date="2018-05" db="EMBL/GenBank/DDBJ databases">
        <authorList>
            <person name="Lanie J.A."/>
            <person name="Ng W.-L."/>
            <person name="Kazmierczak K.M."/>
            <person name="Andrzejewski T.M."/>
            <person name="Davidsen T.M."/>
            <person name="Wayne K.J."/>
            <person name="Tettelin H."/>
            <person name="Glass J.I."/>
            <person name="Rusch D."/>
            <person name="Podicherti R."/>
            <person name="Tsui H.-C.T."/>
            <person name="Winkler M.E."/>
        </authorList>
    </citation>
    <scope>NUCLEOTIDE SEQUENCE</scope>
</reference>